<feature type="transmembrane region" description="Helical" evidence="1">
    <location>
        <begin position="39"/>
        <end position="61"/>
    </location>
</feature>
<evidence type="ECO:0000256" key="1">
    <source>
        <dbReference type="SAM" id="Phobius"/>
    </source>
</evidence>
<keyword evidence="3" id="KW-1185">Reference proteome</keyword>
<proteinExistence type="predicted"/>
<dbReference type="EMBL" id="FNVP01000005">
    <property type="protein sequence ID" value="SEG05598.1"/>
    <property type="molecule type" value="Genomic_DNA"/>
</dbReference>
<name>A0A1H5X1J3_9FLAO</name>
<dbReference type="AlphaFoldDB" id="A0A1H5X1J3"/>
<protein>
    <submittedName>
        <fullName evidence="2">Uncharacterized protein</fullName>
    </submittedName>
</protein>
<reference evidence="3" key="1">
    <citation type="submission" date="2016-10" db="EMBL/GenBank/DDBJ databases">
        <authorList>
            <person name="Varghese N."/>
            <person name="Submissions S."/>
        </authorList>
    </citation>
    <scope>NUCLEOTIDE SEQUENCE [LARGE SCALE GENOMIC DNA]</scope>
    <source>
        <strain evidence="3">CGMCC 1.9230</strain>
    </source>
</reference>
<keyword evidence="1" id="KW-0812">Transmembrane</keyword>
<keyword evidence="1" id="KW-0472">Membrane</keyword>
<evidence type="ECO:0000313" key="2">
    <source>
        <dbReference type="EMBL" id="SEG05598.1"/>
    </source>
</evidence>
<gene>
    <name evidence="2" type="ORF">SAMN04488130_105148</name>
</gene>
<dbReference type="Proteomes" id="UP000236737">
    <property type="component" value="Unassembled WGS sequence"/>
</dbReference>
<organism evidence="2 3">
    <name type="scientific">Flavobacterium urumqiense</name>
    <dbReference type="NCBI Taxonomy" id="935224"/>
    <lineage>
        <taxon>Bacteria</taxon>
        <taxon>Pseudomonadati</taxon>
        <taxon>Bacteroidota</taxon>
        <taxon>Flavobacteriia</taxon>
        <taxon>Flavobacteriales</taxon>
        <taxon>Flavobacteriaceae</taxon>
        <taxon>Flavobacterium</taxon>
    </lineage>
</organism>
<sequence>MVDLSILVLLLFMCCFLLYSQFKNGGFSKMNYYDKYRSMIGYLLFPIVIIILLVTIFNKLIANS</sequence>
<evidence type="ECO:0000313" key="3">
    <source>
        <dbReference type="Proteomes" id="UP000236737"/>
    </source>
</evidence>
<accession>A0A1H5X1J3</accession>
<keyword evidence="1" id="KW-1133">Transmembrane helix</keyword>